<accession>A0A1S6WDR1</accession>
<dbReference type="SUPFAM" id="SSF51197">
    <property type="entry name" value="Clavaminate synthase-like"/>
    <property type="match status" value="1"/>
</dbReference>
<dbReference type="InterPro" id="IPR051323">
    <property type="entry name" value="AtsK-like"/>
</dbReference>
<dbReference type="InterPro" id="IPR003819">
    <property type="entry name" value="TauD/TfdA-like"/>
</dbReference>
<keyword evidence="2" id="KW-0479">Metal-binding</keyword>
<evidence type="ECO:0000256" key="4">
    <source>
        <dbReference type="ARBA" id="ARBA00023002"/>
    </source>
</evidence>
<name>A0A1S6WDR1_AGRTU</name>
<keyword evidence="4" id="KW-0560">Oxidoreductase</keyword>
<organism evidence="6">
    <name type="scientific">Agrobacterium tumefaciens</name>
    <dbReference type="NCBI Taxonomy" id="358"/>
    <lineage>
        <taxon>Bacteria</taxon>
        <taxon>Pseudomonadati</taxon>
        <taxon>Pseudomonadota</taxon>
        <taxon>Alphaproteobacteria</taxon>
        <taxon>Hyphomicrobiales</taxon>
        <taxon>Rhizobiaceae</taxon>
        <taxon>Rhizobium/Agrobacterium group</taxon>
        <taxon>Agrobacterium</taxon>
        <taxon>Agrobacterium tumefaciens complex</taxon>
    </lineage>
</organism>
<dbReference type="Pfam" id="PF02668">
    <property type="entry name" value="TauD"/>
    <property type="match status" value="1"/>
</dbReference>
<gene>
    <name evidence="6" type="primary">Rhz8</name>
</gene>
<dbReference type="PANTHER" id="PTHR30468">
    <property type="entry name" value="ALPHA-KETOGLUTARATE-DEPENDENT SULFONATE DIOXYGENASE"/>
    <property type="match status" value="1"/>
</dbReference>
<keyword evidence="5" id="KW-0408">Iron</keyword>
<evidence type="ECO:0000313" key="6">
    <source>
        <dbReference type="EMBL" id="AQX14443.1"/>
    </source>
</evidence>
<dbReference type="RefSeq" id="WP_076845136.1">
    <property type="nucleotide sequence ID" value="NZ_JBJDQY010000015.1"/>
</dbReference>
<dbReference type="EMBL" id="KY452017">
    <property type="protein sequence ID" value="AQX14443.1"/>
    <property type="molecule type" value="Genomic_DNA"/>
</dbReference>
<dbReference type="GO" id="GO:0046872">
    <property type="term" value="F:metal ion binding"/>
    <property type="evidence" value="ECO:0007669"/>
    <property type="project" value="UniProtKB-KW"/>
</dbReference>
<dbReference type="GO" id="GO:0016706">
    <property type="term" value="F:2-oxoglutarate-dependent dioxygenase activity"/>
    <property type="evidence" value="ECO:0007669"/>
    <property type="project" value="UniProtKB-ARBA"/>
</dbReference>
<evidence type="ECO:0000256" key="5">
    <source>
        <dbReference type="ARBA" id="ARBA00023004"/>
    </source>
</evidence>
<dbReference type="Gene3D" id="3.60.130.10">
    <property type="entry name" value="Clavaminate synthase-like"/>
    <property type="match status" value="1"/>
</dbReference>
<keyword evidence="3" id="KW-0223">Dioxygenase</keyword>
<evidence type="ECO:0000256" key="1">
    <source>
        <dbReference type="ARBA" id="ARBA00005896"/>
    </source>
</evidence>
<dbReference type="InterPro" id="IPR042098">
    <property type="entry name" value="TauD-like_sf"/>
</dbReference>
<comment type="similarity">
    <text evidence="1">Belongs to the TfdA dioxygenase family.</text>
</comment>
<dbReference type="GO" id="GO:0005737">
    <property type="term" value="C:cytoplasm"/>
    <property type="evidence" value="ECO:0007669"/>
    <property type="project" value="TreeGrafter"/>
</dbReference>
<protein>
    <submittedName>
        <fullName evidence="6">Monobactam CAS homolog</fullName>
    </submittedName>
</protein>
<dbReference type="OrthoDB" id="7209371at2"/>
<reference evidence="6" key="1">
    <citation type="submission" date="2017-01" db="EMBL/GenBank/DDBJ databases">
        <title>Elucidation and Expansion of monobactam Biosynthesis.</title>
        <authorList>
            <person name="Webster A.L.H."/>
            <person name="Walker C."/>
            <person name="Li H."/>
            <person name="Skinnider M."/>
            <person name="Magarvey N.A."/>
        </authorList>
    </citation>
    <scope>NUCLEOTIDE SEQUENCE</scope>
    <source>
        <strain evidence="6">ATCC 31700</strain>
    </source>
</reference>
<proteinExistence type="inferred from homology"/>
<dbReference type="AlphaFoldDB" id="A0A1S6WDR1"/>
<dbReference type="PANTHER" id="PTHR30468:SF1">
    <property type="entry name" value="ALPHA-KETOGLUTARATE-DEPENDENT SULFONATE DIOXYGENASE"/>
    <property type="match status" value="1"/>
</dbReference>
<sequence length="294" mass="32336">MTAITVRPLSGTIGAEILGADLSKPLPSSTVDVVRSALLEYKVVFFPQQPDMAPEQHVALAGHFGPLETDYPSFAKRLEGFPEIITFDGGEAGGRASVWHTDMTLSATPSLAGIIYMKEVPDRGGDTMWSDGEAAFAALSPALQHFLETKDAVHDIFTKEYSERTGAFQPKDVDFTKVPRATHPVVRVHPETHRKALFVNPLFTSHIVGLSSSESATILKFLFDHMLKPEFIVRRHWTRGDVGFWDNRCTMHSAVDDYGVGRRLAHRVCVKGDVPFGPHSTQETASRPAVLEVA</sequence>
<evidence type="ECO:0000256" key="2">
    <source>
        <dbReference type="ARBA" id="ARBA00022723"/>
    </source>
</evidence>
<evidence type="ECO:0000256" key="3">
    <source>
        <dbReference type="ARBA" id="ARBA00022964"/>
    </source>
</evidence>